<comment type="subcellular location">
    <subcellularLocation>
        <location evidence="1">Membrane</location>
        <topology evidence="1">Multi-pass membrane protein</topology>
    </subcellularLocation>
</comment>
<keyword evidence="4 6" id="KW-1133">Transmembrane helix</keyword>
<evidence type="ECO:0008006" key="9">
    <source>
        <dbReference type="Google" id="ProtNLM"/>
    </source>
</evidence>
<dbReference type="AlphaFoldDB" id="A0A8H7Z832"/>
<feature type="transmembrane region" description="Helical" evidence="6">
    <location>
        <begin position="48"/>
        <end position="70"/>
    </location>
</feature>
<proteinExistence type="predicted"/>
<sequence length="240" mass="26389">MAVGFVTAITYMVALLYSIHDLPAVLDNKSTFPLAEIYRQATNSHGGALGLLIVVFLPTFITCIGCYITAGRTLWTLSRDNATPFSGWLSRVSTAFHNPFNATFICGCIVTVMGCIYVGSSTAFSALVGSFVQLSSLSYTAAILPHILSGRSAFRPGYFFMHGWVGYLVNAAACLYMMAFIVIFSFPFALPVTAQDMNYTLLITWGLTIFVGAWWLFRRRDYIGPRAMPLTEVMMAKDAI</sequence>
<dbReference type="GO" id="GO:0022857">
    <property type="term" value="F:transmembrane transporter activity"/>
    <property type="evidence" value="ECO:0007669"/>
    <property type="project" value="InterPro"/>
</dbReference>
<dbReference type="PANTHER" id="PTHR45649:SF27">
    <property type="entry name" value="CHOLINE TRANSPORTER (EUROFUNG)"/>
    <property type="match status" value="1"/>
</dbReference>
<evidence type="ECO:0000256" key="1">
    <source>
        <dbReference type="ARBA" id="ARBA00004141"/>
    </source>
</evidence>
<organism evidence="7 8">
    <name type="scientific">Ajellomyces capsulatus</name>
    <name type="common">Darling's disease fungus</name>
    <name type="synonym">Histoplasma capsulatum</name>
    <dbReference type="NCBI Taxonomy" id="5037"/>
    <lineage>
        <taxon>Eukaryota</taxon>
        <taxon>Fungi</taxon>
        <taxon>Dikarya</taxon>
        <taxon>Ascomycota</taxon>
        <taxon>Pezizomycotina</taxon>
        <taxon>Eurotiomycetes</taxon>
        <taxon>Eurotiomycetidae</taxon>
        <taxon>Onygenales</taxon>
        <taxon>Ajellomycetaceae</taxon>
        <taxon>Histoplasma</taxon>
    </lineage>
</organism>
<keyword evidence="5 6" id="KW-0472">Membrane</keyword>
<dbReference type="EMBL" id="JAEVHI010000001">
    <property type="protein sequence ID" value="KAG5304271.1"/>
    <property type="molecule type" value="Genomic_DNA"/>
</dbReference>
<evidence type="ECO:0000256" key="5">
    <source>
        <dbReference type="ARBA" id="ARBA00023136"/>
    </source>
</evidence>
<accession>A0A8H7Z832</accession>
<evidence type="ECO:0000256" key="2">
    <source>
        <dbReference type="ARBA" id="ARBA00022448"/>
    </source>
</evidence>
<dbReference type="Proteomes" id="UP000670092">
    <property type="component" value="Unassembled WGS sequence"/>
</dbReference>
<comment type="caution">
    <text evidence="7">The sequence shown here is derived from an EMBL/GenBank/DDBJ whole genome shotgun (WGS) entry which is preliminary data.</text>
</comment>
<keyword evidence="2" id="KW-0813">Transport</keyword>
<evidence type="ECO:0000256" key="3">
    <source>
        <dbReference type="ARBA" id="ARBA00022692"/>
    </source>
</evidence>
<dbReference type="Gene3D" id="1.20.1740.10">
    <property type="entry name" value="Amino acid/polyamine transporter I"/>
    <property type="match status" value="1"/>
</dbReference>
<dbReference type="InterPro" id="IPR002293">
    <property type="entry name" value="AA/rel_permease1"/>
</dbReference>
<name>A0A8H7Z832_AJECA</name>
<dbReference type="Pfam" id="PF13520">
    <property type="entry name" value="AA_permease_2"/>
    <property type="match status" value="1"/>
</dbReference>
<feature type="transmembrane region" description="Helical" evidence="6">
    <location>
        <begin position="100"/>
        <end position="120"/>
    </location>
</feature>
<evidence type="ECO:0000256" key="4">
    <source>
        <dbReference type="ARBA" id="ARBA00022989"/>
    </source>
</evidence>
<evidence type="ECO:0000313" key="8">
    <source>
        <dbReference type="Proteomes" id="UP000670092"/>
    </source>
</evidence>
<feature type="transmembrane region" description="Helical" evidence="6">
    <location>
        <begin position="126"/>
        <end position="144"/>
    </location>
</feature>
<dbReference type="PANTHER" id="PTHR45649">
    <property type="entry name" value="AMINO-ACID PERMEASE BAT1"/>
    <property type="match status" value="1"/>
</dbReference>
<gene>
    <name evidence="7" type="ORF">I7I52_02543</name>
</gene>
<keyword evidence="3 6" id="KW-0812">Transmembrane</keyword>
<feature type="transmembrane region" description="Helical" evidence="6">
    <location>
        <begin position="164"/>
        <end position="186"/>
    </location>
</feature>
<dbReference type="VEuPathDB" id="FungiDB:I7I52_02543"/>
<feature type="transmembrane region" description="Helical" evidence="6">
    <location>
        <begin position="198"/>
        <end position="217"/>
    </location>
</feature>
<protein>
    <recommendedName>
        <fullName evidence="9">Choline transport protein</fullName>
    </recommendedName>
</protein>
<dbReference type="OrthoDB" id="3900342at2759"/>
<evidence type="ECO:0000313" key="7">
    <source>
        <dbReference type="EMBL" id="KAG5304271.1"/>
    </source>
</evidence>
<evidence type="ECO:0000256" key="6">
    <source>
        <dbReference type="SAM" id="Phobius"/>
    </source>
</evidence>
<reference evidence="7 8" key="1">
    <citation type="submission" date="2021-01" db="EMBL/GenBank/DDBJ databases">
        <title>Chromosome-level genome assembly of a human fungal pathogen reveals clustering of transcriptionally co-regulated genes.</title>
        <authorList>
            <person name="Voorhies M."/>
            <person name="Cohen S."/>
            <person name="Shea T.P."/>
            <person name="Petrus S."/>
            <person name="Munoz J.F."/>
            <person name="Poplawski S."/>
            <person name="Goldman W.E."/>
            <person name="Michael T."/>
            <person name="Cuomo C.A."/>
            <person name="Sil A."/>
            <person name="Beyhan S."/>
        </authorList>
    </citation>
    <scope>NUCLEOTIDE SEQUENCE [LARGE SCALE GENOMIC DNA]</scope>
    <source>
        <strain evidence="7 8">G184AR</strain>
    </source>
</reference>
<dbReference type="GO" id="GO:0016020">
    <property type="term" value="C:membrane"/>
    <property type="evidence" value="ECO:0007669"/>
    <property type="project" value="UniProtKB-SubCell"/>
</dbReference>